<evidence type="ECO:0000259" key="11">
    <source>
        <dbReference type="Pfam" id="PF20452"/>
    </source>
</evidence>
<dbReference type="Pfam" id="PF20451">
    <property type="entry name" value="Calmod_bind_M"/>
    <property type="match status" value="1"/>
</dbReference>
<feature type="domain" description="Calmodulin binding protein C-terminal" evidence="11">
    <location>
        <begin position="340"/>
        <end position="399"/>
    </location>
</feature>
<dbReference type="InterPro" id="IPR046829">
    <property type="entry name" value="Calmod_bind_C"/>
</dbReference>
<dbReference type="GO" id="GO:0043565">
    <property type="term" value="F:sequence-specific DNA binding"/>
    <property type="evidence" value="ECO:0007669"/>
    <property type="project" value="TreeGrafter"/>
</dbReference>
<feature type="region of interest" description="Disordered" evidence="8">
    <location>
        <begin position="671"/>
        <end position="691"/>
    </location>
</feature>
<protein>
    <submittedName>
        <fullName evidence="12">Calmodulin-binding protein 60 C</fullName>
    </submittedName>
</protein>
<dbReference type="OrthoDB" id="748178at2759"/>
<evidence type="ECO:0000313" key="13">
    <source>
        <dbReference type="Proteomes" id="UP000095767"/>
    </source>
</evidence>
<evidence type="ECO:0000256" key="2">
    <source>
        <dbReference type="ARBA" id="ARBA00007214"/>
    </source>
</evidence>
<dbReference type="GO" id="GO:0005634">
    <property type="term" value="C:nucleus"/>
    <property type="evidence" value="ECO:0007669"/>
    <property type="project" value="UniProtKB-SubCell"/>
</dbReference>
<keyword evidence="7" id="KW-0539">Nucleus</keyword>
<dbReference type="Pfam" id="PF20452">
    <property type="entry name" value="Calmod_bind_C"/>
    <property type="match status" value="1"/>
</dbReference>
<feature type="compositionally biased region" description="Pro residues" evidence="8">
    <location>
        <begin position="680"/>
        <end position="691"/>
    </location>
</feature>
<evidence type="ECO:0000256" key="4">
    <source>
        <dbReference type="ARBA" id="ARBA00023125"/>
    </source>
</evidence>
<dbReference type="GO" id="GO:0003700">
    <property type="term" value="F:DNA-binding transcription factor activity"/>
    <property type="evidence" value="ECO:0007669"/>
    <property type="project" value="TreeGrafter"/>
</dbReference>
<gene>
    <name evidence="12" type="ORF">BAE44_0012847</name>
</gene>
<keyword evidence="4" id="KW-0238">DNA-binding</keyword>
<dbReference type="GO" id="GO:0005516">
    <property type="term" value="F:calmodulin binding"/>
    <property type="evidence" value="ECO:0007669"/>
    <property type="project" value="InterPro"/>
</dbReference>
<accession>A0A1E5VLX6</accession>
<dbReference type="AlphaFoldDB" id="A0A1E5VLX6"/>
<keyword evidence="6" id="KW-0804">Transcription</keyword>
<dbReference type="PANTHER" id="PTHR31713">
    <property type="entry name" value="OS02G0177800 PROTEIN"/>
    <property type="match status" value="1"/>
</dbReference>
<dbReference type="InterPro" id="IPR012416">
    <property type="entry name" value="CBP60"/>
</dbReference>
<name>A0A1E5VLX6_9POAL</name>
<feature type="domain" description="Calmodulin binding protein central" evidence="10">
    <location>
        <begin position="269"/>
        <end position="334"/>
    </location>
</feature>
<reference evidence="12 13" key="1">
    <citation type="submission" date="2016-09" db="EMBL/GenBank/DDBJ databases">
        <title>The draft genome of Dichanthelium oligosanthes: A C3 panicoid grass species.</title>
        <authorList>
            <person name="Studer A.J."/>
            <person name="Schnable J.C."/>
            <person name="Brutnell T.P."/>
        </authorList>
    </citation>
    <scope>NUCLEOTIDE SEQUENCE [LARGE SCALE GENOMIC DNA]</scope>
    <source>
        <strain evidence="13">cv. Kellogg 1175</strain>
        <tissue evidence="12">Leaf</tissue>
    </source>
</reference>
<evidence type="ECO:0000256" key="6">
    <source>
        <dbReference type="ARBA" id="ARBA00023163"/>
    </source>
</evidence>
<feature type="region of interest" description="Disordered" evidence="8">
    <location>
        <begin position="1"/>
        <end position="28"/>
    </location>
</feature>
<keyword evidence="3" id="KW-0805">Transcription regulation</keyword>
<dbReference type="PANTHER" id="PTHR31713:SF98">
    <property type="entry name" value="CALMODULIN-BINDING PROTEIN 60 G"/>
    <property type="match status" value="1"/>
</dbReference>
<keyword evidence="13" id="KW-1185">Reference proteome</keyword>
<dbReference type="Pfam" id="PF07887">
    <property type="entry name" value="Calmodulin_bind"/>
    <property type="match status" value="1"/>
</dbReference>
<organism evidence="12 13">
    <name type="scientific">Dichanthelium oligosanthes</name>
    <dbReference type="NCBI Taxonomy" id="888268"/>
    <lineage>
        <taxon>Eukaryota</taxon>
        <taxon>Viridiplantae</taxon>
        <taxon>Streptophyta</taxon>
        <taxon>Embryophyta</taxon>
        <taxon>Tracheophyta</taxon>
        <taxon>Spermatophyta</taxon>
        <taxon>Magnoliopsida</taxon>
        <taxon>Liliopsida</taxon>
        <taxon>Poales</taxon>
        <taxon>Poaceae</taxon>
        <taxon>PACMAD clade</taxon>
        <taxon>Panicoideae</taxon>
        <taxon>Panicodae</taxon>
        <taxon>Paniceae</taxon>
        <taxon>Dichantheliinae</taxon>
        <taxon>Dichanthelium</taxon>
    </lineage>
</organism>
<dbReference type="InterPro" id="IPR046831">
    <property type="entry name" value="Calmodulin_bind_N"/>
</dbReference>
<evidence type="ECO:0000256" key="7">
    <source>
        <dbReference type="ARBA" id="ARBA00023242"/>
    </source>
</evidence>
<proteinExistence type="inferred from homology"/>
<evidence type="ECO:0000256" key="5">
    <source>
        <dbReference type="ARBA" id="ARBA00023159"/>
    </source>
</evidence>
<dbReference type="InterPro" id="IPR046830">
    <property type="entry name" value="Calmod_bind_M"/>
</dbReference>
<evidence type="ECO:0000259" key="10">
    <source>
        <dbReference type="Pfam" id="PF20451"/>
    </source>
</evidence>
<dbReference type="GO" id="GO:0080142">
    <property type="term" value="P:regulation of salicylic acid biosynthetic process"/>
    <property type="evidence" value="ECO:0007669"/>
    <property type="project" value="TreeGrafter"/>
</dbReference>
<comment type="caution">
    <text evidence="12">The sequence shown here is derived from an EMBL/GenBank/DDBJ whole genome shotgun (WGS) entry which is preliminary data.</text>
</comment>
<keyword evidence="5" id="KW-0010">Activator</keyword>
<evidence type="ECO:0000256" key="3">
    <source>
        <dbReference type="ARBA" id="ARBA00023015"/>
    </source>
</evidence>
<feature type="domain" description="Calmodulin binding protein-like N-terminal" evidence="9">
    <location>
        <begin position="110"/>
        <end position="256"/>
    </location>
</feature>
<comment type="subcellular location">
    <subcellularLocation>
        <location evidence="1">Nucleus</location>
    </subcellularLocation>
</comment>
<dbReference type="STRING" id="888268.A0A1E5VLX6"/>
<dbReference type="Proteomes" id="UP000095767">
    <property type="component" value="Unassembled WGS sequence"/>
</dbReference>
<evidence type="ECO:0000313" key="12">
    <source>
        <dbReference type="EMBL" id="OEL26133.1"/>
    </source>
</evidence>
<evidence type="ECO:0000256" key="1">
    <source>
        <dbReference type="ARBA" id="ARBA00004123"/>
    </source>
</evidence>
<comment type="similarity">
    <text evidence="2">Belongs to the plant ACBP60 protein family.</text>
</comment>
<evidence type="ECO:0000259" key="9">
    <source>
        <dbReference type="Pfam" id="PF07887"/>
    </source>
</evidence>
<dbReference type="EMBL" id="LWDX02035377">
    <property type="protein sequence ID" value="OEL26133.1"/>
    <property type="molecule type" value="Genomic_DNA"/>
</dbReference>
<sequence length="691" mass="78185">MAPPPSSSRRLPWSGDDDGAGAGGELSRPRRRWQSVVLHFRGARGKKTTEGLFGFRRIMEAEFMGMFLPVFGSMLKRVVSEEVEKALFRQFSAPPAPPRLLVDWNQHPRYQLVFLNDLKPVYTMTKLEPDDGTAIKLAIVERLENNRTNIVRFGPLSSARVEVVALHGNFNSKNEESWSPEEFNKHIVFGREKSAQLLTGNLTLKLNGGEALLEHAIFTDNSSFTSTKMFRLGLRLVNPSGERILEGVTKPFRVKERRVEGFEKHYPPMLDDEVWRLKKIGKTGAYNQALSDNGIDSVKKFLQAYMKDEQKLIKIFNKMPQSTWKSIIDHAMTCKFGNSLYLYQVKDNNAGLFFDEIYQLVGVKFGDCYKPIDQLEQIEKSLVDSLKQVAYQNIEGIQSNYKMVNNYPVLHMFPAQGSLPSHVLPNQQILNYGQHNSYLGNTFSTSQGFMSTYSRENFSTSQGYSNVPVDISRFVQGQASSDEQLIHEPITNRVVPYSSSQGTLLPAPRITQLQIPNNDIAYFDRDPSPPAAVHNDILVSQVSERFNQSRQSERSHFSEDSYNLLHVDSLSSTDAVMSLMQSEFHLPSNGESFSNHWNQRSNGETIVQPQQVVTRFPTSRTNSFDPNSCEDLIQSFMSQIPNSGGAAMPLSPRKWFKIKVAFKLASVGRHTRASRRGSRCPPPRPRLVPTI</sequence>
<evidence type="ECO:0000256" key="8">
    <source>
        <dbReference type="SAM" id="MobiDB-lite"/>
    </source>
</evidence>